<dbReference type="Gene3D" id="3.40.50.300">
    <property type="entry name" value="P-loop containing nucleotide triphosphate hydrolases"/>
    <property type="match status" value="1"/>
</dbReference>
<organism evidence="1 2">
    <name type="scientific">Lactobacillus iners</name>
    <dbReference type="NCBI Taxonomy" id="147802"/>
    <lineage>
        <taxon>Bacteria</taxon>
        <taxon>Bacillati</taxon>
        <taxon>Bacillota</taxon>
        <taxon>Bacilli</taxon>
        <taxon>Lactobacillales</taxon>
        <taxon>Lactobacillaceae</taxon>
        <taxon>Lactobacillus</taxon>
    </lineage>
</organism>
<accession>A0A6G7BJ14</accession>
<dbReference type="RefSeq" id="WP_006728892.1">
    <property type="nucleotide sequence ID" value="NZ_CABKQA010000002.1"/>
</dbReference>
<reference evidence="1 2" key="1">
    <citation type="submission" date="2020-02" db="EMBL/GenBank/DDBJ databases">
        <title>Complete genome sequences of six Lactobacillus iners strains isolated from the human vagina.</title>
        <authorList>
            <person name="France M.T."/>
            <person name="Rutt L."/>
            <person name="Narina S."/>
            <person name="Arbaugh S."/>
            <person name="Humphrys M.S."/>
            <person name="Ma B."/>
            <person name="Hayward M.R."/>
            <person name="Relman D."/>
            <person name="Kwon D.S."/>
            <person name="Ravel J."/>
        </authorList>
    </citation>
    <scope>NUCLEOTIDE SEQUENCE [LARGE SCALE GENOMIC DNA]</scope>
    <source>
        <strain evidence="1 2">C0210C1</strain>
    </source>
</reference>
<name>A0A6G7BJ14_9LACO</name>
<dbReference type="GO" id="GO:0004519">
    <property type="term" value="F:endonuclease activity"/>
    <property type="evidence" value="ECO:0007669"/>
    <property type="project" value="UniProtKB-KW"/>
</dbReference>
<sequence length="76" mass="9006">MVDTKDEDIDDEMVWDINREKAMMAPQRIKLVTKYILEHFDQKTYRGYKTYAYNTLMNVAKVVSSDRGAVEEIKKK</sequence>
<proteinExistence type="predicted"/>
<dbReference type="Proteomes" id="UP000501676">
    <property type="component" value="Chromosome"/>
</dbReference>
<keyword evidence="1" id="KW-0255">Endonuclease</keyword>
<dbReference type="InterPro" id="IPR027417">
    <property type="entry name" value="P-loop_NTPase"/>
</dbReference>
<protein>
    <submittedName>
        <fullName evidence="1">Restriction endonuclease subunit R</fullName>
    </submittedName>
</protein>
<keyword evidence="1" id="KW-0540">Nuclease</keyword>
<dbReference type="EMBL" id="CP049228">
    <property type="protein sequence ID" value="QIH23463.1"/>
    <property type="molecule type" value="Genomic_DNA"/>
</dbReference>
<evidence type="ECO:0000313" key="1">
    <source>
        <dbReference type="EMBL" id="QIH23463.1"/>
    </source>
</evidence>
<evidence type="ECO:0000313" key="2">
    <source>
        <dbReference type="Proteomes" id="UP000501676"/>
    </source>
</evidence>
<dbReference type="AlphaFoldDB" id="A0A6G7BJ14"/>
<keyword evidence="1" id="KW-0378">Hydrolase</keyword>
<gene>
    <name evidence="1" type="ORF">G6Z83_01710</name>
</gene>